<reference evidence="1" key="1">
    <citation type="submission" date="2020-08" db="EMBL/GenBank/DDBJ databases">
        <title>Genome sequencing and assembly of the red palm weevil Rhynchophorus ferrugineus.</title>
        <authorList>
            <person name="Dias G.B."/>
            <person name="Bergman C.M."/>
            <person name="Manee M."/>
        </authorList>
    </citation>
    <scope>NUCLEOTIDE SEQUENCE</scope>
    <source>
        <strain evidence="1">AA-2017</strain>
        <tissue evidence="1">Whole larva</tissue>
    </source>
</reference>
<comment type="caution">
    <text evidence="1">The sequence shown here is derived from an EMBL/GenBank/DDBJ whole genome shotgun (WGS) entry which is preliminary data.</text>
</comment>
<evidence type="ECO:0000313" key="1">
    <source>
        <dbReference type="EMBL" id="KAF7275303.1"/>
    </source>
</evidence>
<name>A0A834IC57_RHYFE</name>
<dbReference type="AlphaFoldDB" id="A0A834IC57"/>
<protein>
    <submittedName>
        <fullName evidence="1">Uncharacterized protein</fullName>
    </submittedName>
</protein>
<evidence type="ECO:0000313" key="2">
    <source>
        <dbReference type="Proteomes" id="UP000625711"/>
    </source>
</evidence>
<dbReference type="EMBL" id="JAACXV010010862">
    <property type="protein sequence ID" value="KAF7275303.1"/>
    <property type="molecule type" value="Genomic_DNA"/>
</dbReference>
<dbReference type="Proteomes" id="UP000625711">
    <property type="component" value="Unassembled WGS sequence"/>
</dbReference>
<proteinExistence type="predicted"/>
<gene>
    <name evidence="1" type="ORF">GWI33_011886</name>
</gene>
<sequence length="99" mass="11588">MRNLEERTVTFAEENASTMFNQSGRNRNPRRITGIIIGNREKKTSRFRPNSEVAAVNWTFLVDDKLLLQSCLGLGRTELLQLWFSIDVDAFRFNRSFQF</sequence>
<keyword evidence="2" id="KW-1185">Reference proteome</keyword>
<accession>A0A834IC57</accession>
<organism evidence="1 2">
    <name type="scientific">Rhynchophorus ferrugineus</name>
    <name type="common">Red palm weevil</name>
    <name type="synonym">Curculio ferrugineus</name>
    <dbReference type="NCBI Taxonomy" id="354439"/>
    <lineage>
        <taxon>Eukaryota</taxon>
        <taxon>Metazoa</taxon>
        <taxon>Ecdysozoa</taxon>
        <taxon>Arthropoda</taxon>
        <taxon>Hexapoda</taxon>
        <taxon>Insecta</taxon>
        <taxon>Pterygota</taxon>
        <taxon>Neoptera</taxon>
        <taxon>Endopterygota</taxon>
        <taxon>Coleoptera</taxon>
        <taxon>Polyphaga</taxon>
        <taxon>Cucujiformia</taxon>
        <taxon>Curculionidae</taxon>
        <taxon>Dryophthorinae</taxon>
        <taxon>Rhynchophorus</taxon>
    </lineage>
</organism>